<dbReference type="SUPFAM" id="SSF103473">
    <property type="entry name" value="MFS general substrate transporter"/>
    <property type="match status" value="1"/>
</dbReference>
<sequence length="440" mass="45217">MSRTSNAAGRMRGAARGAFGGLPSAFWWIWLGTLVNRLGSFVLPLLAYYLTGPMHRSAAFAGLVAALYGVGASVSGVVGGVLADRIGRKPTLVASLTANAASILALGYARSPLWLCLGALTVGLVTNAFRPATSAMIADIVPPAQRVRAYGLNYWAINLGFAVASMSIGLVVAFGYRALFYADAASTLLCVVLMAVFVHDTTPQAVPVSASAASESKGSGPAARDGLRTVLRDRVFVGFVAVFFLQLLVFQQCNAAQPMAMAKDGLSAAHVGYISAINGVLIVALQLPLVRWLERFPTVQVIASSGLVMGLGMAVPLLGGSLGVFALSVTVWTIGEIGNTPIASALVAQLAPSHLRGRYQGVYQIAWSGSAVLAPLTGGIAFAALGGTPVWIGCLALSIVAAAALLRLAPEVAGRLAPERGHDAARAAQVPVPEPAASSA</sequence>
<dbReference type="Pfam" id="PF07690">
    <property type="entry name" value="MFS_1"/>
    <property type="match status" value="2"/>
</dbReference>
<dbReference type="InterPro" id="IPR036259">
    <property type="entry name" value="MFS_trans_sf"/>
</dbReference>
<dbReference type="CDD" id="cd17329">
    <property type="entry name" value="MFS_MdtH_MDR_like"/>
    <property type="match status" value="1"/>
</dbReference>
<dbReference type="PANTHER" id="PTHR23517">
    <property type="entry name" value="RESISTANCE PROTEIN MDTM, PUTATIVE-RELATED-RELATED"/>
    <property type="match status" value="1"/>
</dbReference>
<dbReference type="AlphaFoldDB" id="A0A941E2K6"/>
<evidence type="ECO:0000259" key="8">
    <source>
        <dbReference type="PROSITE" id="PS50850"/>
    </source>
</evidence>
<feature type="transmembrane region" description="Helical" evidence="7">
    <location>
        <begin position="152"/>
        <end position="172"/>
    </location>
</feature>
<name>A0A941E2K6_9ACTN</name>
<keyword evidence="6 7" id="KW-0472">Membrane</keyword>
<feature type="transmembrane region" description="Helical" evidence="7">
    <location>
        <begin position="365"/>
        <end position="384"/>
    </location>
</feature>
<feature type="transmembrane region" description="Helical" evidence="7">
    <location>
        <begin position="179"/>
        <end position="198"/>
    </location>
</feature>
<dbReference type="GO" id="GO:0005886">
    <property type="term" value="C:plasma membrane"/>
    <property type="evidence" value="ECO:0007669"/>
    <property type="project" value="UniProtKB-SubCell"/>
</dbReference>
<feature type="domain" description="Major facilitator superfamily (MFS) profile" evidence="8">
    <location>
        <begin position="25"/>
        <end position="413"/>
    </location>
</feature>
<feature type="transmembrane region" description="Helical" evidence="7">
    <location>
        <begin position="113"/>
        <end position="132"/>
    </location>
</feature>
<dbReference type="GO" id="GO:0022857">
    <property type="term" value="F:transmembrane transporter activity"/>
    <property type="evidence" value="ECO:0007669"/>
    <property type="project" value="InterPro"/>
</dbReference>
<proteinExistence type="predicted"/>
<dbReference type="PROSITE" id="PS00216">
    <property type="entry name" value="SUGAR_TRANSPORT_1"/>
    <property type="match status" value="1"/>
</dbReference>
<keyword evidence="3" id="KW-1003">Cell membrane</keyword>
<evidence type="ECO:0000256" key="6">
    <source>
        <dbReference type="ARBA" id="ARBA00023136"/>
    </source>
</evidence>
<evidence type="ECO:0000256" key="3">
    <source>
        <dbReference type="ARBA" id="ARBA00022475"/>
    </source>
</evidence>
<dbReference type="InterPro" id="IPR050171">
    <property type="entry name" value="MFS_Transporters"/>
</dbReference>
<keyword evidence="4 7" id="KW-0812">Transmembrane</keyword>
<dbReference type="InterPro" id="IPR011701">
    <property type="entry name" value="MFS"/>
</dbReference>
<dbReference type="PROSITE" id="PS50850">
    <property type="entry name" value="MFS"/>
    <property type="match status" value="1"/>
</dbReference>
<evidence type="ECO:0000313" key="9">
    <source>
        <dbReference type="EMBL" id="MBR7824990.1"/>
    </source>
</evidence>
<keyword evidence="10" id="KW-1185">Reference proteome</keyword>
<gene>
    <name evidence="9" type="ORF">KDK95_01640</name>
</gene>
<comment type="caution">
    <text evidence="9">The sequence shown here is derived from an EMBL/GenBank/DDBJ whole genome shotgun (WGS) entry which is preliminary data.</text>
</comment>
<evidence type="ECO:0000256" key="1">
    <source>
        <dbReference type="ARBA" id="ARBA00004651"/>
    </source>
</evidence>
<comment type="subcellular location">
    <subcellularLocation>
        <location evidence="1">Cell membrane</location>
        <topology evidence="1">Multi-pass membrane protein</topology>
    </subcellularLocation>
</comment>
<dbReference type="Proteomes" id="UP000676325">
    <property type="component" value="Unassembled WGS sequence"/>
</dbReference>
<dbReference type="Gene3D" id="1.20.1250.20">
    <property type="entry name" value="MFS general substrate transporter like domains"/>
    <property type="match status" value="1"/>
</dbReference>
<evidence type="ECO:0000256" key="5">
    <source>
        <dbReference type="ARBA" id="ARBA00022989"/>
    </source>
</evidence>
<protein>
    <submittedName>
        <fullName evidence="9">MFS transporter</fullName>
    </submittedName>
</protein>
<evidence type="ECO:0000256" key="2">
    <source>
        <dbReference type="ARBA" id="ARBA00022448"/>
    </source>
</evidence>
<dbReference type="RefSeq" id="WP_212516139.1">
    <property type="nucleotide sequence ID" value="NZ_JAGSOH010000002.1"/>
</dbReference>
<dbReference type="InterPro" id="IPR020846">
    <property type="entry name" value="MFS_dom"/>
</dbReference>
<feature type="transmembrane region" description="Helical" evidence="7">
    <location>
        <begin position="307"/>
        <end position="334"/>
    </location>
</feature>
<keyword evidence="5 7" id="KW-1133">Transmembrane helix</keyword>
<reference evidence="9" key="1">
    <citation type="submission" date="2021-04" db="EMBL/GenBank/DDBJ databases">
        <title>Genome based classification of Actinospica acidithermotolerans sp. nov., an actinobacterium isolated from an Indonesian hot spring.</title>
        <authorList>
            <person name="Kusuma A.B."/>
            <person name="Putra K.E."/>
            <person name="Nafisah S."/>
            <person name="Loh J."/>
            <person name="Nouioui I."/>
            <person name="Goodfellow M."/>
        </authorList>
    </citation>
    <scope>NUCLEOTIDE SEQUENCE</scope>
    <source>
        <strain evidence="9">MGRD01-02</strain>
    </source>
</reference>
<evidence type="ECO:0000256" key="7">
    <source>
        <dbReference type="SAM" id="Phobius"/>
    </source>
</evidence>
<dbReference type="EMBL" id="JAGSOH010000002">
    <property type="protein sequence ID" value="MBR7824990.1"/>
    <property type="molecule type" value="Genomic_DNA"/>
</dbReference>
<feature type="transmembrane region" description="Helical" evidence="7">
    <location>
        <begin position="390"/>
        <end position="409"/>
    </location>
</feature>
<organism evidence="9 10">
    <name type="scientific">Actinospica acidithermotolerans</name>
    <dbReference type="NCBI Taxonomy" id="2828514"/>
    <lineage>
        <taxon>Bacteria</taxon>
        <taxon>Bacillati</taxon>
        <taxon>Actinomycetota</taxon>
        <taxon>Actinomycetes</taxon>
        <taxon>Catenulisporales</taxon>
        <taxon>Actinospicaceae</taxon>
        <taxon>Actinospica</taxon>
    </lineage>
</organism>
<evidence type="ECO:0000313" key="10">
    <source>
        <dbReference type="Proteomes" id="UP000676325"/>
    </source>
</evidence>
<feature type="transmembrane region" description="Helical" evidence="7">
    <location>
        <begin position="58"/>
        <end position="83"/>
    </location>
</feature>
<feature type="transmembrane region" description="Helical" evidence="7">
    <location>
        <begin position="235"/>
        <end position="253"/>
    </location>
</feature>
<accession>A0A941E2K6</accession>
<dbReference type="InterPro" id="IPR005829">
    <property type="entry name" value="Sugar_transporter_CS"/>
</dbReference>
<feature type="transmembrane region" description="Helical" evidence="7">
    <location>
        <begin position="265"/>
        <end position="287"/>
    </location>
</feature>
<evidence type="ECO:0000256" key="4">
    <source>
        <dbReference type="ARBA" id="ARBA00022692"/>
    </source>
</evidence>
<keyword evidence="2" id="KW-0813">Transport</keyword>
<dbReference type="PANTHER" id="PTHR23517:SF2">
    <property type="entry name" value="MULTIDRUG RESISTANCE PROTEIN MDTH"/>
    <property type="match status" value="1"/>
</dbReference>